<name>A0A368UMJ7_9BACT</name>
<keyword evidence="2" id="KW-0812">Transmembrane</keyword>
<accession>A0A368UMJ7</accession>
<feature type="compositionally biased region" description="Basic and acidic residues" evidence="1">
    <location>
        <begin position="126"/>
        <end position="149"/>
    </location>
</feature>
<evidence type="ECO:0000256" key="2">
    <source>
        <dbReference type="SAM" id="Phobius"/>
    </source>
</evidence>
<keyword evidence="2" id="KW-0472">Membrane</keyword>
<proteinExistence type="predicted"/>
<evidence type="ECO:0000256" key="1">
    <source>
        <dbReference type="SAM" id="MobiDB-lite"/>
    </source>
</evidence>
<gene>
    <name evidence="3" type="ORF">DFO77_1243</name>
</gene>
<sequence>MKIDKETFFYSAILIGLVIYFIAGYIYKENSGKKYAIAYIYDFRCDTGPFPTGLGKFYINDKKYRTDIPHGSERLNKYFIVQFVKNHPKISEIKIEVSINPAHLVPQPPGGWTECPINENGSIKEKYKSKKGKEATEKTEVKGIEHSPKESVPVTKETIEFLKKNNLLE</sequence>
<evidence type="ECO:0000313" key="4">
    <source>
        <dbReference type="Proteomes" id="UP000252733"/>
    </source>
</evidence>
<organism evidence="3 4">
    <name type="scientific">Marinilabilia salmonicolor</name>
    <dbReference type="NCBI Taxonomy" id="989"/>
    <lineage>
        <taxon>Bacteria</taxon>
        <taxon>Pseudomonadati</taxon>
        <taxon>Bacteroidota</taxon>
        <taxon>Bacteroidia</taxon>
        <taxon>Marinilabiliales</taxon>
        <taxon>Marinilabiliaceae</taxon>
        <taxon>Marinilabilia</taxon>
    </lineage>
</organism>
<evidence type="ECO:0000313" key="3">
    <source>
        <dbReference type="EMBL" id="RCW29992.1"/>
    </source>
</evidence>
<dbReference type="AlphaFoldDB" id="A0A368UMJ7"/>
<dbReference type="Proteomes" id="UP000252733">
    <property type="component" value="Unassembled WGS sequence"/>
</dbReference>
<protein>
    <submittedName>
        <fullName evidence="3">Uncharacterized protein</fullName>
    </submittedName>
</protein>
<dbReference type="RefSeq" id="WP_114437707.1">
    <property type="nucleotide sequence ID" value="NZ_QPIZ01000024.1"/>
</dbReference>
<keyword evidence="4" id="KW-1185">Reference proteome</keyword>
<comment type="caution">
    <text evidence="3">The sequence shown here is derived from an EMBL/GenBank/DDBJ whole genome shotgun (WGS) entry which is preliminary data.</text>
</comment>
<feature type="region of interest" description="Disordered" evidence="1">
    <location>
        <begin position="126"/>
        <end position="151"/>
    </location>
</feature>
<keyword evidence="2" id="KW-1133">Transmembrane helix</keyword>
<reference evidence="3 4" key="1">
    <citation type="submission" date="2018-07" db="EMBL/GenBank/DDBJ databases">
        <title>Freshwater and sediment microbial communities from various areas in North America, analyzing microbe dynamics in response to fracking.</title>
        <authorList>
            <person name="Lamendella R."/>
        </authorList>
    </citation>
    <scope>NUCLEOTIDE SEQUENCE [LARGE SCALE GENOMIC DNA]</scope>
    <source>
        <strain evidence="3 4">160A</strain>
    </source>
</reference>
<feature type="transmembrane region" description="Helical" evidence="2">
    <location>
        <begin position="7"/>
        <end position="27"/>
    </location>
</feature>
<dbReference type="EMBL" id="QPIZ01000024">
    <property type="protein sequence ID" value="RCW29992.1"/>
    <property type="molecule type" value="Genomic_DNA"/>
</dbReference>